<evidence type="ECO:0000256" key="1">
    <source>
        <dbReference type="ARBA" id="ARBA00038215"/>
    </source>
</evidence>
<evidence type="ECO:0000313" key="3">
    <source>
        <dbReference type="EMBL" id="KAF2175357.1"/>
    </source>
</evidence>
<dbReference type="SUPFAM" id="SSF56601">
    <property type="entry name" value="beta-lactamase/transpeptidase-like"/>
    <property type="match status" value="1"/>
</dbReference>
<dbReference type="OrthoDB" id="5946976at2759"/>
<reference evidence="3" key="1">
    <citation type="journal article" date="2020" name="Stud. Mycol.">
        <title>101 Dothideomycetes genomes: a test case for predicting lifestyles and emergence of pathogens.</title>
        <authorList>
            <person name="Haridas S."/>
            <person name="Albert R."/>
            <person name="Binder M."/>
            <person name="Bloem J."/>
            <person name="Labutti K."/>
            <person name="Salamov A."/>
            <person name="Andreopoulos B."/>
            <person name="Baker S."/>
            <person name="Barry K."/>
            <person name="Bills G."/>
            <person name="Bluhm B."/>
            <person name="Cannon C."/>
            <person name="Castanera R."/>
            <person name="Culley D."/>
            <person name="Daum C."/>
            <person name="Ezra D."/>
            <person name="Gonzalez J."/>
            <person name="Henrissat B."/>
            <person name="Kuo A."/>
            <person name="Liang C."/>
            <person name="Lipzen A."/>
            <person name="Lutzoni F."/>
            <person name="Magnuson J."/>
            <person name="Mondo S."/>
            <person name="Nolan M."/>
            <person name="Ohm R."/>
            <person name="Pangilinan J."/>
            <person name="Park H.-J."/>
            <person name="Ramirez L."/>
            <person name="Alfaro M."/>
            <person name="Sun H."/>
            <person name="Tritt A."/>
            <person name="Yoshinaga Y."/>
            <person name="Zwiers L.-H."/>
            <person name="Turgeon B."/>
            <person name="Goodwin S."/>
            <person name="Spatafora J."/>
            <person name="Crous P."/>
            <person name="Grigoriev I."/>
        </authorList>
    </citation>
    <scope>NUCLEOTIDE SEQUENCE</scope>
    <source>
        <strain evidence="3">CBS 207.26</strain>
    </source>
</reference>
<sequence>MYSGSEHVLEREARCIVARLEHSISTVPTILDITRTPSVAIGVLHGGKVILTKGIGMCDQQSGRVPDQDTIFSIGSCTKAFTATVLHILQRKHKWKEGEPVSSYVPELNTKYNTDVSKMAEVPDLLSHASGLANLCFSGSGRYGEVLPKYEDVVRVCSNLPKVSEFRASYKYNNWFYALASYIIFYKTGKLWAQVVKEEILDPIGMGRTFASANELDDNYARSYTMLDSRSIHPNHLPCLDAGMPFEGSGSLRSCVRDLLKWAVFIICAARSDGVQNQKVGNEEEEAARHHIMERISLLASLREIQRPHNPLSPSSVQAYGHGLYVLQLPAVDLNKLTNSGVTTSFPYEFGESLTPRTLLGHTGELQNFTSAYWIFPSTASAVVVLSNGSGAYGDASNVIAQVLMQALFDIKPAIDYEYVAMNIYSNSKKVWDDTFQAWKAHRTGDTTPCKDLNAYTGRYVCPEICMTLDVTIPEEKDVSERAAQQLLKMQINGMTSQVFILYHYHNHVWTFMPHTIDDALLSGYRNYIENWATFIIDFTQKVGRVFMEVSWQLGINEPVDPQRFRRLGFEAL</sequence>
<dbReference type="InterPro" id="IPR050491">
    <property type="entry name" value="AmpC-like"/>
</dbReference>
<protein>
    <submittedName>
        <fullName evidence="3">Beta-lactamase/transpeptidase-like protein</fullName>
    </submittedName>
</protein>
<dbReference type="PANTHER" id="PTHR46825:SF14">
    <property type="entry name" value="BETA-LACTAMASE-RELATED DOMAIN-CONTAINING PROTEIN"/>
    <property type="match status" value="1"/>
</dbReference>
<comment type="similarity">
    <text evidence="1">Belongs to the peptidase S12 family.</text>
</comment>
<keyword evidence="4" id="KW-1185">Reference proteome</keyword>
<organism evidence="3 4">
    <name type="scientific">Zopfia rhizophila CBS 207.26</name>
    <dbReference type="NCBI Taxonomy" id="1314779"/>
    <lineage>
        <taxon>Eukaryota</taxon>
        <taxon>Fungi</taxon>
        <taxon>Dikarya</taxon>
        <taxon>Ascomycota</taxon>
        <taxon>Pezizomycotina</taxon>
        <taxon>Dothideomycetes</taxon>
        <taxon>Dothideomycetes incertae sedis</taxon>
        <taxon>Zopfiaceae</taxon>
        <taxon>Zopfia</taxon>
    </lineage>
</organism>
<dbReference type="InterPro" id="IPR001466">
    <property type="entry name" value="Beta-lactam-related"/>
</dbReference>
<dbReference type="Pfam" id="PF00144">
    <property type="entry name" value="Beta-lactamase"/>
    <property type="match status" value="1"/>
</dbReference>
<dbReference type="InterPro" id="IPR012338">
    <property type="entry name" value="Beta-lactam/transpept-like"/>
</dbReference>
<dbReference type="EMBL" id="ML994735">
    <property type="protein sequence ID" value="KAF2175357.1"/>
    <property type="molecule type" value="Genomic_DNA"/>
</dbReference>
<dbReference type="PANTHER" id="PTHR46825">
    <property type="entry name" value="D-ALANYL-D-ALANINE-CARBOXYPEPTIDASE/ENDOPEPTIDASE AMPH"/>
    <property type="match status" value="1"/>
</dbReference>
<name>A0A6A6D7J5_9PEZI</name>
<dbReference type="Proteomes" id="UP000800200">
    <property type="component" value="Unassembled WGS sequence"/>
</dbReference>
<evidence type="ECO:0000259" key="2">
    <source>
        <dbReference type="Pfam" id="PF00144"/>
    </source>
</evidence>
<dbReference type="AlphaFoldDB" id="A0A6A6D7J5"/>
<dbReference type="Gene3D" id="3.40.710.10">
    <property type="entry name" value="DD-peptidase/beta-lactamase superfamily"/>
    <property type="match status" value="1"/>
</dbReference>
<feature type="domain" description="Beta-lactamase-related" evidence="2">
    <location>
        <begin position="33"/>
        <end position="394"/>
    </location>
</feature>
<proteinExistence type="inferred from homology"/>
<gene>
    <name evidence="3" type="ORF">K469DRAFT_67953</name>
</gene>
<accession>A0A6A6D7J5</accession>
<evidence type="ECO:0000313" key="4">
    <source>
        <dbReference type="Proteomes" id="UP000800200"/>
    </source>
</evidence>